<dbReference type="InterPro" id="IPR023393">
    <property type="entry name" value="START-like_dom_sf"/>
</dbReference>
<dbReference type="Pfam" id="PF13460">
    <property type="entry name" value="NAD_binding_10"/>
    <property type="match status" value="1"/>
</dbReference>
<comment type="caution">
    <text evidence="2">The sequence shown here is derived from an EMBL/GenBank/DDBJ whole genome shotgun (WGS) entry which is preliminary data.</text>
</comment>
<dbReference type="Gene3D" id="3.40.50.720">
    <property type="entry name" value="NAD(P)-binding Rossmann-like Domain"/>
    <property type="match status" value="1"/>
</dbReference>
<dbReference type="Proteomes" id="UP000434052">
    <property type="component" value="Unassembled WGS sequence"/>
</dbReference>
<dbReference type="GO" id="GO:0004029">
    <property type="term" value="F:aldehyde dehydrogenase (NAD+) activity"/>
    <property type="evidence" value="ECO:0007669"/>
    <property type="project" value="TreeGrafter"/>
</dbReference>
<dbReference type="CDD" id="cd05245">
    <property type="entry name" value="SDR_a2"/>
    <property type="match status" value="1"/>
</dbReference>
<proteinExistence type="predicted"/>
<dbReference type="GO" id="GO:0005737">
    <property type="term" value="C:cytoplasm"/>
    <property type="evidence" value="ECO:0007669"/>
    <property type="project" value="TreeGrafter"/>
</dbReference>
<dbReference type="InterPro" id="IPR016040">
    <property type="entry name" value="NAD(P)-bd_dom"/>
</dbReference>
<evidence type="ECO:0000313" key="2">
    <source>
        <dbReference type="EMBL" id="TVM35967.1"/>
    </source>
</evidence>
<dbReference type="InterPro" id="IPR021295">
    <property type="entry name" value="DUF2867"/>
</dbReference>
<dbReference type="PANTHER" id="PTHR48079:SF6">
    <property type="entry name" value="NAD(P)-BINDING DOMAIN-CONTAINING PROTEIN-RELATED"/>
    <property type="match status" value="1"/>
</dbReference>
<dbReference type="Gene3D" id="3.30.530.20">
    <property type="match status" value="1"/>
</dbReference>
<accession>A0A6P1ZNT7</accession>
<reference evidence="2 3" key="1">
    <citation type="submission" date="2018-06" db="EMBL/GenBank/DDBJ databases">
        <title>Complete genome of Desulfovibrio marinus P48SEP.</title>
        <authorList>
            <person name="Crispim J.S."/>
            <person name="Vidigal P.M.P."/>
            <person name="Silva L.C.F."/>
            <person name="Araujo L.C."/>
            <person name="Laguardia C.N."/>
            <person name="Dias R.S."/>
            <person name="Sousa M.P."/>
            <person name="Paula S.O."/>
            <person name="Silva C."/>
        </authorList>
    </citation>
    <scope>NUCLEOTIDE SEQUENCE [LARGE SCALE GENOMIC DNA]</scope>
    <source>
        <strain evidence="2 3">P48SEP</strain>
    </source>
</reference>
<dbReference type="EMBL" id="QMIF01000002">
    <property type="protein sequence ID" value="TVM35967.1"/>
    <property type="molecule type" value="Genomic_DNA"/>
</dbReference>
<dbReference type="AlphaFoldDB" id="A0A6P1ZNT7"/>
<organism evidence="2 3">
    <name type="scientific">Oceanidesulfovibrio marinus</name>
    <dbReference type="NCBI Taxonomy" id="370038"/>
    <lineage>
        <taxon>Bacteria</taxon>
        <taxon>Pseudomonadati</taxon>
        <taxon>Thermodesulfobacteriota</taxon>
        <taxon>Desulfovibrionia</taxon>
        <taxon>Desulfovibrionales</taxon>
        <taxon>Desulfovibrionaceae</taxon>
        <taxon>Oceanidesulfovibrio</taxon>
    </lineage>
</organism>
<sequence>MPEQPRPIPFTEDPAKLDAPVLVTGATGYVGGRLAPALLARGQRVRALARSRTKLACRPWAHHPRVELAEGNLLDYASMRSAMQGCRAAYYLVHSMTGMAKDFAATDRSAARVFRRAAEAARLERVIYLGGIMPPEDDVSHHLLSRNEVAEILMDSTVPATVLRAAQVLGAGSASFEMIRYLVDRLPVMVGPKWIRTEAQPIAVGDVLAYLMGVLDAPEAAGRSFDIGGPDVITYRELFDIYAKEAGLMKRLVIPAPVLTPKLSSYWVGFVTPIPPSLGMPLIRGAANRVVCQDSAIRDIVPFEPLSVRETIRRALQKTRQHTVETCWSDAGELLPPEWLRCGDAPYAGGDVLGEAFSVTLAAPVDKVWNHVVSIGGENGWYCGNVLWRLRGVLDRLAGGPGLRRGRRDPHELAVGDALDFWRVLDLRENERLLLLAEMKVPGDALLEFTLQPQGPDRTVLTQTSNFLPRGMLGLAYWWSTYPLHLYIFRGTLTAIARRLDAAIIDGPKWTTRKKGSSCKISF</sequence>
<dbReference type="SUPFAM" id="SSF51735">
    <property type="entry name" value="NAD(P)-binding Rossmann-fold domains"/>
    <property type="match status" value="1"/>
</dbReference>
<dbReference type="OrthoDB" id="9774199at2"/>
<dbReference type="RefSeq" id="WP_144234298.1">
    <property type="nucleotide sequence ID" value="NZ_QMIF01000002.1"/>
</dbReference>
<evidence type="ECO:0000259" key="1">
    <source>
        <dbReference type="Pfam" id="PF13460"/>
    </source>
</evidence>
<gene>
    <name evidence="2" type="ORF">DQK91_04780</name>
</gene>
<dbReference type="InterPro" id="IPR036291">
    <property type="entry name" value="NAD(P)-bd_dom_sf"/>
</dbReference>
<dbReference type="PANTHER" id="PTHR48079">
    <property type="entry name" value="PROTEIN YEEZ"/>
    <property type="match status" value="1"/>
</dbReference>
<feature type="domain" description="NAD(P)-binding" evidence="1">
    <location>
        <begin position="25"/>
        <end position="165"/>
    </location>
</feature>
<dbReference type="InterPro" id="IPR051783">
    <property type="entry name" value="NAD(P)-dependent_oxidoreduct"/>
</dbReference>
<name>A0A6P1ZNT7_9BACT</name>
<protein>
    <submittedName>
        <fullName evidence="2">DUF2867 domain-containing protein</fullName>
    </submittedName>
</protein>
<evidence type="ECO:0000313" key="3">
    <source>
        <dbReference type="Proteomes" id="UP000434052"/>
    </source>
</evidence>
<dbReference type="Pfam" id="PF11066">
    <property type="entry name" value="DUF2867"/>
    <property type="match status" value="1"/>
</dbReference>
<dbReference type="SUPFAM" id="SSF55961">
    <property type="entry name" value="Bet v1-like"/>
    <property type="match status" value="1"/>
</dbReference>